<dbReference type="GO" id="GO:0005634">
    <property type="term" value="C:nucleus"/>
    <property type="evidence" value="ECO:0007669"/>
    <property type="project" value="UniProtKB-SubCell"/>
</dbReference>
<keyword evidence="4" id="KW-0862">Zinc</keyword>
<keyword evidence="7" id="KW-1185">Reference proteome</keyword>
<sequence length="239" mass="26244">MKARVEQGEPVLALWLSNNVDHVVYHHRHGSTKLELNLLGRLETDSSSKVLESSTNVQAAEANKAAESRLFICKYCDKKHLVATGHQNAHKRERAALKNDKQLDFPKFDQLSATQQLYNVSIHGAMVGFSNGPFHMPLGVNMNPIVSGLVTLLNGGPEQESIGHNLLCNINNFWEDFRRLNGRAVAVPGVSEMIIPSWRPPNIGLFKVNTDVATDSTRLRVGTGAIIRNSNGDVLASCA</sequence>
<accession>A0A5C7IBQ1</accession>
<name>A0A5C7IBQ1_9ROSI</name>
<evidence type="ECO:0000256" key="1">
    <source>
        <dbReference type="ARBA" id="ARBA00004123"/>
    </source>
</evidence>
<organism evidence="6 7">
    <name type="scientific">Acer yangbiense</name>
    <dbReference type="NCBI Taxonomy" id="1000413"/>
    <lineage>
        <taxon>Eukaryota</taxon>
        <taxon>Viridiplantae</taxon>
        <taxon>Streptophyta</taxon>
        <taxon>Embryophyta</taxon>
        <taxon>Tracheophyta</taxon>
        <taxon>Spermatophyta</taxon>
        <taxon>Magnoliopsida</taxon>
        <taxon>eudicotyledons</taxon>
        <taxon>Gunneridae</taxon>
        <taxon>Pentapetalae</taxon>
        <taxon>rosids</taxon>
        <taxon>malvids</taxon>
        <taxon>Sapindales</taxon>
        <taxon>Sapindaceae</taxon>
        <taxon>Hippocastanoideae</taxon>
        <taxon>Acereae</taxon>
        <taxon>Acer</taxon>
    </lineage>
</organism>
<keyword evidence="2" id="KW-0479">Metal-binding</keyword>
<dbReference type="GO" id="GO:0009788">
    <property type="term" value="P:negative regulation of abscisic acid-activated signaling pathway"/>
    <property type="evidence" value="ECO:0007669"/>
    <property type="project" value="InterPro"/>
</dbReference>
<dbReference type="InterPro" id="IPR044246">
    <property type="entry name" value="ZFP3-like"/>
</dbReference>
<dbReference type="GO" id="GO:0008270">
    <property type="term" value="F:zinc ion binding"/>
    <property type="evidence" value="ECO:0007669"/>
    <property type="project" value="UniProtKB-KW"/>
</dbReference>
<dbReference type="AlphaFoldDB" id="A0A5C7IBQ1"/>
<evidence type="ECO:0008006" key="8">
    <source>
        <dbReference type="Google" id="ProtNLM"/>
    </source>
</evidence>
<keyword evidence="5" id="KW-0539">Nucleus</keyword>
<dbReference type="OrthoDB" id="1736050at2759"/>
<keyword evidence="3" id="KW-0863">Zinc-finger</keyword>
<reference evidence="7" key="1">
    <citation type="journal article" date="2019" name="Gigascience">
        <title>De novo genome assembly of the endangered Acer yangbiense, a plant species with extremely small populations endemic to Yunnan Province, China.</title>
        <authorList>
            <person name="Yang J."/>
            <person name="Wariss H.M."/>
            <person name="Tao L."/>
            <person name="Zhang R."/>
            <person name="Yun Q."/>
            <person name="Hollingsworth P."/>
            <person name="Dao Z."/>
            <person name="Luo G."/>
            <person name="Guo H."/>
            <person name="Ma Y."/>
            <person name="Sun W."/>
        </authorList>
    </citation>
    <scope>NUCLEOTIDE SEQUENCE [LARGE SCALE GENOMIC DNA]</scope>
    <source>
        <strain evidence="7">cv. Malutang</strain>
    </source>
</reference>
<comment type="subcellular location">
    <subcellularLocation>
        <location evidence="1">Nucleus</location>
    </subcellularLocation>
</comment>
<dbReference type="PANTHER" id="PTHR47287">
    <property type="entry name" value="C2H2 AND C2HC ZINC FINGERS SUPERFAMILY PROTEIN"/>
    <property type="match status" value="1"/>
</dbReference>
<dbReference type="EMBL" id="VAHF01000003">
    <property type="protein sequence ID" value="TXG66647.1"/>
    <property type="molecule type" value="Genomic_DNA"/>
</dbReference>
<evidence type="ECO:0000256" key="4">
    <source>
        <dbReference type="ARBA" id="ARBA00022833"/>
    </source>
</evidence>
<evidence type="ECO:0000256" key="2">
    <source>
        <dbReference type="ARBA" id="ARBA00022723"/>
    </source>
</evidence>
<evidence type="ECO:0000313" key="7">
    <source>
        <dbReference type="Proteomes" id="UP000323000"/>
    </source>
</evidence>
<evidence type="ECO:0000256" key="3">
    <source>
        <dbReference type="ARBA" id="ARBA00022771"/>
    </source>
</evidence>
<gene>
    <name evidence="6" type="ORF">EZV62_007922</name>
</gene>
<protein>
    <recommendedName>
        <fullName evidence="8">C2H2-type domain-containing protein</fullName>
    </recommendedName>
</protein>
<evidence type="ECO:0000313" key="6">
    <source>
        <dbReference type="EMBL" id="TXG66647.1"/>
    </source>
</evidence>
<proteinExistence type="predicted"/>
<comment type="caution">
    <text evidence="6">The sequence shown here is derived from an EMBL/GenBank/DDBJ whole genome shotgun (WGS) entry which is preliminary data.</text>
</comment>
<dbReference type="Proteomes" id="UP000323000">
    <property type="component" value="Chromosome 3"/>
</dbReference>
<evidence type="ECO:0000256" key="5">
    <source>
        <dbReference type="ARBA" id="ARBA00023242"/>
    </source>
</evidence>
<dbReference type="PANTHER" id="PTHR47287:SF13">
    <property type="entry name" value="C2H2-TYPE DOMAIN-CONTAINING PROTEIN"/>
    <property type="match status" value="1"/>
</dbReference>